<organism evidence="1 2">
    <name type="scientific">Capsulimonas corticalis</name>
    <dbReference type="NCBI Taxonomy" id="2219043"/>
    <lineage>
        <taxon>Bacteria</taxon>
        <taxon>Bacillati</taxon>
        <taxon>Armatimonadota</taxon>
        <taxon>Armatimonadia</taxon>
        <taxon>Capsulimonadales</taxon>
        <taxon>Capsulimonadaceae</taxon>
        <taxon>Capsulimonas</taxon>
    </lineage>
</organism>
<protein>
    <submittedName>
        <fullName evidence="1">Membrane protein</fullName>
    </submittedName>
</protein>
<proteinExistence type="predicted"/>
<reference evidence="1 2" key="1">
    <citation type="journal article" date="2019" name="Int. J. Syst. Evol. Microbiol.">
        <title>Capsulimonas corticalis gen. nov., sp. nov., an aerobic capsulated bacterium, of a novel bacterial order, Capsulimonadales ord. nov., of the class Armatimonadia of the phylum Armatimonadetes.</title>
        <authorList>
            <person name="Li J."/>
            <person name="Kudo C."/>
            <person name="Tonouchi A."/>
        </authorList>
    </citation>
    <scope>NUCLEOTIDE SEQUENCE [LARGE SCALE GENOMIC DNA]</scope>
    <source>
        <strain evidence="1 2">AX-7</strain>
    </source>
</reference>
<keyword evidence="2" id="KW-1185">Reference proteome</keyword>
<evidence type="ECO:0000313" key="1">
    <source>
        <dbReference type="EMBL" id="BDI32981.1"/>
    </source>
</evidence>
<dbReference type="RefSeq" id="WP_165863893.1">
    <property type="nucleotide sequence ID" value="NZ_AP025739.1"/>
</dbReference>
<dbReference type="AlphaFoldDB" id="A0A402CPJ6"/>
<dbReference type="Proteomes" id="UP000287394">
    <property type="component" value="Chromosome"/>
</dbReference>
<dbReference type="EMBL" id="AP025739">
    <property type="protein sequence ID" value="BDI32981.1"/>
    <property type="molecule type" value="Genomic_DNA"/>
</dbReference>
<dbReference type="KEGG" id="ccot:CCAX7_50320"/>
<evidence type="ECO:0000313" key="2">
    <source>
        <dbReference type="Proteomes" id="UP000287394"/>
    </source>
</evidence>
<accession>A0A402CPJ6</accession>
<sequence length="672" mass="71471">MTRLRLILLFLATLLPWTSPVQAQQTAAPASRPHILVVIADYLTLSDFHSPSAPDLASFFAQGQSAMMSPGLAKGADPISDVYATMGAGDSIRVGEVLQGSLGKALSAAGVSVTTIGDADGDDTGPYHPLNIFLPGTHNLASGSVADPLAPGGRRCDPALLFQFTKNALVLNDLVVVHDGDFARLERENRAGDLLPAAYVQHRLRAMQALDGYMALIQSRRAEITDVTHPLVIYFVVPSAPLDSHGQWNRLTPCLRSVTPPTASVLMSDTTQTLGLVAARDVAPTILAELNVIAPFTMTGAPMQASSSPVDLERLDRLTYLNQKIQLPFFWGLGFLGGGLVFFAVWFYVSTRSRPRPTAQRTLQYGVRMLAAWPAALLMAPLVPIQTPAQYLAVIAGVTAVIALLPSPAVIAIVTGGLLILDAALGTALVSQSALSAYYLSGIRFYGIGNEYMGVLLGAALITATVLPAPEGKRWPWGLRWFALVVFVLSFPAFGAKAGGAITAVLTFKVMWQKRRGRPLGAKHLLVGLAIGIGVVLFWGVIGHWIGVRRTHIDTAVGALEGQRFGYIMGVAWRKVGLALRVALHPGTLLGLAALGTLGALGCSLLKKPLLRFLERRPAYRSVLEAGVAGCVFCALVNDSGVVAAILLFITIVLPVLHDLLGEERCDLSPST</sequence>
<name>A0A402CPJ6_9BACT</name>
<gene>
    <name evidence="1" type="ORF">CCAX7_50320</name>
</gene>